<name>A0A5B9E8P1_9BACT</name>
<sequence length="89" mass="9572">MAPNLQYATEEELSTGPTPQRLAIECGIVAALCFLALKFGGFHRGGNPLGEVVEINLVSALVISTVVTLLFLAARVWRIQGKRESSSDE</sequence>
<dbReference type="Proteomes" id="UP000321820">
    <property type="component" value="Chromosome"/>
</dbReference>
<dbReference type="EMBL" id="CP042806">
    <property type="protein sequence ID" value="QEE26841.1"/>
    <property type="molecule type" value="Genomic_DNA"/>
</dbReference>
<evidence type="ECO:0000313" key="3">
    <source>
        <dbReference type="Proteomes" id="UP000321820"/>
    </source>
</evidence>
<dbReference type="KEGG" id="talb:FTW19_01765"/>
<feature type="transmembrane region" description="Helical" evidence="1">
    <location>
        <begin position="22"/>
        <end position="43"/>
    </location>
</feature>
<keyword evidence="1" id="KW-1133">Transmembrane helix</keyword>
<reference evidence="2 3" key="1">
    <citation type="submission" date="2019-08" db="EMBL/GenBank/DDBJ databases">
        <title>Complete genome sequence of Terriglobus albidus strain ORNL.</title>
        <authorList>
            <person name="Podar M."/>
        </authorList>
    </citation>
    <scope>NUCLEOTIDE SEQUENCE [LARGE SCALE GENOMIC DNA]</scope>
    <source>
        <strain evidence="2 3">ORNL</strain>
    </source>
</reference>
<dbReference type="AlphaFoldDB" id="A0A5B9E8P1"/>
<accession>A0A5B9E8P1</accession>
<organism evidence="2 3">
    <name type="scientific">Terriglobus albidus</name>
    <dbReference type="NCBI Taxonomy" id="1592106"/>
    <lineage>
        <taxon>Bacteria</taxon>
        <taxon>Pseudomonadati</taxon>
        <taxon>Acidobacteriota</taxon>
        <taxon>Terriglobia</taxon>
        <taxon>Terriglobales</taxon>
        <taxon>Acidobacteriaceae</taxon>
        <taxon>Terriglobus</taxon>
    </lineage>
</organism>
<feature type="transmembrane region" description="Helical" evidence="1">
    <location>
        <begin position="55"/>
        <end position="77"/>
    </location>
</feature>
<proteinExistence type="predicted"/>
<keyword evidence="3" id="KW-1185">Reference proteome</keyword>
<gene>
    <name evidence="2" type="ORF">FTW19_01765</name>
</gene>
<evidence type="ECO:0000256" key="1">
    <source>
        <dbReference type="SAM" id="Phobius"/>
    </source>
</evidence>
<dbReference type="RefSeq" id="WP_147645998.1">
    <property type="nucleotide sequence ID" value="NZ_CP042806.1"/>
</dbReference>
<evidence type="ECO:0000313" key="2">
    <source>
        <dbReference type="EMBL" id="QEE26841.1"/>
    </source>
</evidence>
<keyword evidence="1" id="KW-0812">Transmembrane</keyword>
<protein>
    <submittedName>
        <fullName evidence="2">Uncharacterized protein</fullName>
    </submittedName>
</protein>
<keyword evidence="1" id="KW-0472">Membrane</keyword>